<gene>
    <name evidence="1" type="ORF">TWF191_008716</name>
</gene>
<dbReference type="SUPFAM" id="SSF52777">
    <property type="entry name" value="CoA-dependent acyltransferases"/>
    <property type="match status" value="1"/>
</dbReference>
<protein>
    <recommendedName>
        <fullName evidence="3">Condensation domain-containing protein</fullName>
    </recommendedName>
</protein>
<sequence length="439" mass="49013">MSASKIIWREISAGKWARDFDPLEKVQNSLSLASPSMLQFAITVGATLPESELIGDIKDAWIGLRYAHPMIGCNITTTGFEYKVPNAEELQKWADETVIYDSSGRSGKELLLEKISTDAPVARLFFMSNRREIGIVLRHDMTDGIGSLILLNHLLKILRQEKDVPRFGDEPTRLNPSITEIMHAENPSVDATKEAHLVKESYTRQRAMSLKTKTNPSNTPGNLADYVHEFTKEETSTILQACKEREITIINVSNAAMAKTLLELSGEESGRFCSLGAVNLRDVARAPHNAPERGVGNFAIPTFPAFQVTTSSNFLELARRVEGLHSYWKYKKDAIECVGTLPELVEEGFTTAAKNGITIPTIVPVISLGIIEKYISEPVQDFWFNVRFATSTCAMYVYTVGSRLRFVFCYNSGFHEEEGIKVLIDTAIRHVYQGLALDR</sequence>
<reference evidence="1 2" key="1">
    <citation type="submission" date="2019-06" db="EMBL/GenBank/DDBJ databases">
        <authorList>
            <person name="Palmer J.M."/>
        </authorList>
    </citation>
    <scope>NUCLEOTIDE SEQUENCE [LARGE SCALE GENOMIC DNA]</scope>
    <source>
        <strain evidence="1 2">TWF191</strain>
    </source>
</reference>
<dbReference type="PANTHER" id="PTHR42034:SF1">
    <property type="entry name" value="CONDENSATION DOMAIN-CONTAINING PROTEIN"/>
    <property type="match status" value="1"/>
</dbReference>
<dbReference type="Proteomes" id="UP000483672">
    <property type="component" value="Unassembled WGS sequence"/>
</dbReference>
<comment type="caution">
    <text evidence="1">The sequence shown here is derived from an EMBL/GenBank/DDBJ whole genome shotgun (WGS) entry which is preliminary data.</text>
</comment>
<dbReference type="InterPro" id="IPR023213">
    <property type="entry name" value="CAT-like_dom_sf"/>
</dbReference>
<evidence type="ECO:0000313" key="2">
    <source>
        <dbReference type="Proteomes" id="UP000483672"/>
    </source>
</evidence>
<organism evidence="1 2">
    <name type="scientific">Orbilia oligospora</name>
    <name type="common">Nematode-trapping fungus</name>
    <name type="synonym">Arthrobotrys oligospora</name>
    <dbReference type="NCBI Taxonomy" id="2813651"/>
    <lineage>
        <taxon>Eukaryota</taxon>
        <taxon>Fungi</taxon>
        <taxon>Dikarya</taxon>
        <taxon>Ascomycota</taxon>
        <taxon>Pezizomycotina</taxon>
        <taxon>Orbiliomycetes</taxon>
        <taxon>Orbiliales</taxon>
        <taxon>Orbiliaceae</taxon>
        <taxon>Orbilia</taxon>
    </lineage>
</organism>
<dbReference type="Gene3D" id="3.30.559.30">
    <property type="entry name" value="Nonribosomal peptide synthetase, condensation domain"/>
    <property type="match status" value="1"/>
</dbReference>
<proteinExistence type="predicted"/>
<name>A0A6G1LWM5_ORBOL</name>
<evidence type="ECO:0000313" key="1">
    <source>
        <dbReference type="EMBL" id="KAF3230875.1"/>
    </source>
</evidence>
<evidence type="ECO:0008006" key="3">
    <source>
        <dbReference type="Google" id="ProtNLM"/>
    </source>
</evidence>
<dbReference type="Gene3D" id="3.30.559.10">
    <property type="entry name" value="Chloramphenicol acetyltransferase-like domain"/>
    <property type="match status" value="1"/>
</dbReference>
<dbReference type="PANTHER" id="PTHR42034">
    <property type="entry name" value="CHROMOSOME 7, WHOLE GENOME SHOTGUN SEQUENCE-RELATED"/>
    <property type="match status" value="1"/>
</dbReference>
<dbReference type="EMBL" id="WIPF01000006">
    <property type="protein sequence ID" value="KAF3230875.1"/>
    <property type="molecule type" value="Genomic_DNA"/>
</dbReference>
<dbReference type="AlphaFoldDB" id="A0A6G1LWM5"/>
<accession>A0A6G1LWM5</accession>